<dbReference type="HOGENOM" id="CLU_1300141_0_0_1"/>
<protein>
    <submittedName>
        <fullName evidence="1">Uncharacterized protein</fullName>
    </submittedName>
</protein>
<evidence type="ECO:0000313" key="2">
    <source>
        <dbReference type="Proteomes" id="UP000054217"/>
    </source>
</evidence>
<evidence type="ECO:0000313" key="1">
    <source>
        <dbReference type="EMBL" id="KIO09310.1"/>
    </source>
</evidence>
<gene>
    <name evidence="1" type="ORF">M404DRAFT_22489</name>
</gene>
<proteinExistence type="predicted"/>
<keyword evidence="2" id="KW-1185">Reference proteome</keyword>
<dbReference type="EMBL" id="KN831955">
    <property type="protein sequence ID" value="KIO09310.1"/>
    <property type="molecule type" value="Genomic_DNA"/>
</dbReference>
<reference evidence="1 2" key="1">
    <citation type="submission" date="2014-04" db="EMBL/GenBank/DDBJ databases">
        <authorList>
            <consortium name="DOE Joint Genome Institute"/>
            <person name="Kuo A."/>
            <person name="Kohler A."/>
            <person name="Costa M.D."/>
            <person name="Nagy L.G."/>
            <person name="Floudas D."/>
            <person name="Copeland A."/>
            <person name="Barry K.W."/>
            <person name="Cichocki N."/>
            <person name="Veneault-Fourrey C."/>
            <person name="LaButti K."/>
            <person name="Lindquist E.A."/>
            <person name="Lipzen A."/>
            <person name="Lundell T."/>
            <person name="Morin E."/>
            <person name="Murat C."/>
            <person name="Sun H."/>
            <person name="Tunlid A."/>
            <person name="Henrissat B."/>
            <person name="Grigoriev I.V."/>
            <person name="Hibbett D.S."/>
            <person name="Martin F."/>
            <person name="Nordberg H.P."/>
            <person name="Cantor M.N."/>
            <person name="Hua S.X."/>
        </authorList>
    </citation>
    <scope>NUCLEOTIDE SEQUENCE [LARGE SCALE GENOMIC DNA]</scope>
    <source>
        <strain evidence="1 2">Marx 270</strain>
    </source>
</reference>
<dbReference type="OrthoDB" id="10333216at2759"/>
<reference evidence="2" key="2">
    <citation type="submission" date="2015-01" db="EMBL/GenBank/DDBJ databases">
        <title>Evolutionary Origins and Diversification of the Mycorrhizal Mutualists.</title>
        <authorList>
            <consortium name="DOE Joint Genome Institute"/>
            <consortium name="Mycorrhizal Genomics Consortium"/>
            <person name="Kohler A."/>
            <person name="Kuo A."/>
            <person name="Nagy L.G."/>
            <person name="Floudas D."/>
            <person name="Copeland A."/>
            <person name="Barry K.W."/>
            <person name="Cichocki N."/>
            <person name="Veneault-Fourrey C."/>
            <person name="LaButti K."/>
            <person name="Lindquist E.A."/>
            <person name="Lipzen A."/>
            <person name="Lundell T."/>
            <person name="Morin E."/>
            <person name="Murat C."/>
            <person name="Riley R."/>
            <person name="Ohm R."/>
            <person name="Sun H."/>
            <person name="Tunlid A."/>
            <person name="Henrissat B."/>
            <person name="Grigoriev I.V."/>
            <person name="Hibbett D.S."/>
            <person name="Martin F."/>
        </authorList>
    </citation>
    <scope>NUCLEOTIDE SEQUENCE [LARGE SCALE GENOMIC DNA]</scope>
    <source>
        <strain evidence="2">Marx 270</strain>
    </source>
</reference>
<organism evidence="1 2">
    <name type="scientific">Pisolithus tinctorius Marx 270</name>
    <dbReference type="NCBI Taxonomy" id="870435"/>
    <lineage>
        <taxon>Eukaryota</taxon>
        <taxon>Fungi</taxon>
        <taxon>Dikarya</taxon>
        <taxon>Basidiomycota</taxon>
        <taxon>Agaricomycotina</taxon>
        <taxon>Agaricomycetes</taxon>
        <taxon>Agaricomycetidae</taxon>
        <taxon>Boletales</taxon>
        <taxon>Sclerodermatineae</taxon>
        <taxon>Pisolithaceae</taxon>
        <taxon>Pisolithus</taxon>
    </lineage>
</organism>
<accession>A0A0C3P7D3</accession>
<dbReference type="InParanoid" id="A0A0C3P7D3"/>
<sequence>MTLISISNPNENPVAMFRRTWSTNCASSIRKFLGTQQPYDKYHPNLVAEMTSQTVVAEADTQVITTSSTNILGHLQSISRGGEIVLVDSFLSRGYNYVANHDIRGRDDTRSYRPVYGKRNAFVDTASILLKRATSTPLFDAQEKPTKKARLLNKSLADSYFVAAPPPEPIANPPPPDAAWVLQSLVVALKMFPAGMRSAPASFLYNRVEVHI</sequence>
<dbReference type="Proteomes" id="UP000054217">
    <property type="component" value="Unassembled WGS sequence"/>
</dbReference>
<name>A0A0C3P7D3_PISTI</name>
<dbReference type="AlphaFoldDB" id="A0A0C3P7D3"/>